<protein>
    <submittedName>
        <fullName evidence="2">Uncharacterized protein</fullName>
    </submittedName>
</protein>
<dbReference type="Proteomes" id="UP000002574">
    <property type="component" value="Chromosome"/>
</dbReference>
<dbReference type="STRING" id="608538.HTH_0923"/>
<dbReference type="AlphaFoldDB" id="D3DHT0"/>
<evidence type="ECO:0000313" key="2">
    <source>
        <dbReference type="EMBL" id="BAI69382.1"/>
    </source>
</evidence>
<keyword evidence="1" id="KW-0175">Coiled coil</keyword>
<reference evidence="2 3" key="1">
    <citation type="journal article" date="2010" name="J. Bacteriol.">
        <title>Complete genome sequence of the thermophilic, obligately chemolithoautotrophic hydrogen-oxidizing bacterium Hydrogenobacter thermophilus TK-6.</title>
        <authorList>
            <person name="Arai H."/>
            <person name="Kanbe H."/>
            <person name="Ishii M."/>
            <person name="Igarashi Y."/>
        </authorList>
    </citation>
    <scope>NUCLEOTIDE SEQUENCE [LARGE SCALE GENOMIC DNA]</scope>
    <source>
        <strain evidence="3">DSM 6534 / IAM 12695 / TK-6 [Tokyo]</strain>
    </source>
</reference>
<dbReference type="KEGG" id="hte:Hydth_0920"/>
<sequence length="113" mass="12929">MSWVLSFTMLVACGLLSAGLLIERKMHLQTAERLSQCKAELKATQENLVKYTDLYSELKSKCELDKKKIEQRYTVLLKKATEPIPQVSIPPHTDECKALKEMINEASSYFFSK</sequence>
<dbReference type="EMBL" id="AP011112">
    <property type="protein sequence ID" value="BAI69382.1"/>
    <property type="molecule type" value="Genomic_DNA"/>
</dbReference>
<keyword evidence="3" id="KW-1185">Reference proteome</keyword>
<gene>
    <name evidence="2" type="ordered locus">HTH_0923</name>
</gene>
<name>D3DHT0_HYDTT</name>
<organism evidence="2 3">
    <name type="scientific">Hydrogenobacter thermophilus (strain DSM 6534 / IAM 12695 / TK-6)</name>
    <dbReference type="NCBI Taxonomy" id="608538"/>
    <lineage>
        <taxon>Bacteria</taxon>
        <taxon>Pseudomonadati</taxon>
        <taxon>Aquificota</taxon>
        <taxon>Aquificia</taxon>
        <taxon>Aquificales</taxon>
        <taxon>Aquificaceae</taxon>
        <taxon>Hydrogenobacter</taxon>
    </lineage>
</organism>
<accession>D3DHT0</accession>
<proteinExistence type="predicted"/>
<feature type="coiled-coil region" evidence="1">
    <location>
        <begin position="34"/>
        <end position="61"/>
    </location>
</feature>
<dbReference type="KEGG" id="hth:HTH_0923"/>
<dbReference type="RefSeq" id="WP_012963562.1">
    <property type="nucleotide sequence ID" value="NC_013799.1"/>
</dbReference>
<evidence type="ECO:0000256" key="1">
    <source>
        <dbReference type="SAM" id="Coils"/>
    </source>
</evidence>
<evidence type="ECO:0000313" key="3">
    <source>
        <dbReference type="Proteomes" id="UP000002574"/>
    </source>
</evidence>